<dbReference type="AlphaFoldDB" id="A0A3E0H001"/>
<dbReference type="Pfam" id="PF01494">
    <property type="entry name" value="FAD_binding_3"/>
    <property type="match status" value="1"/>
</dbReference>
<dbReference type="RefSeq" id="WP_116180319.1">
    <property type="nucleotide sequence ID" value="NZ_CP144375.1"/>
</dbReference>
<dbReference type="Pfam" id="PF21274">
    <property type="entry name" value="Rng_hyd_C"/>
    <property type="match status" value="1"/>
</dbReference>
<dbReference type="PRINTS" id="PR00420">
    <property type="entry name" value="RNGMNOXGNASE"/>
</dbReference>
<protein>
    <submittedName>
        <fullName evidence="5">2,4-dichlorophenol 6-monooxygenase</fullName>
    </submittedName>
</protein>
<keyword evidence="6" id="KW-1185">Reference proteome</keyword>
<comment type="caution">
    <text evidence="5">The sequence shown here is derived from an EMBL/GenBank/DDBJ whole genome shotgun (WGS) entry which is preliminary data.</text>
</comment>
<dbReference type="Proteomes" id="UP000256269">
    <property type="component" value="Unassembled WGS sequence"/>
</dbReference>
<dbReference type="InterPro" id="IPR050641">
    <property type="entry name" value="RIFMO-like"/>
</dbReference>
<reference evidence="5 6" key="1">
    <citation type="submission" date="2018-08" db="EMBL/GenBank/DDBJ databases">
        <title>Genomic Encyclopedia of Archaeal and Bacterial Type Strains, Phase II (KMG-II): from individual species to whole genera.</title>
        <authorList>
            <person name="Goeker M."/>
        </authorList>
    </citation>
    <scope>NUCLEOTIDE SEQUENCE [LARGE SCALE GENOMIC DNA]</scope>
    <source>
        <strain evidence="5 6">DSM 45791</strain>
    </source>
</reference>
<accession>A0A3E0H001</accession>
<dbReference type="Gene3D" id="3.40.30.120">
    <property type="match status" value="1"/>
</dbReference>
<dbReference type="PANTHER" id="PTHR43004">
    <property type="entry name" value="TRK SYSTEM POTASSIUM UPTAKE PROTEIN"/>
    <property type="match status" value="1"/>
</dbReference>
<dbReference type="Gene3D" id="3.30.9.10">
    <property type="entry name" value="D-Amino Acid Oxidase, subunit A, domain 2"/>
    <property type="match status" value="1"/>
</dbReference>
<dbReference type="PANTHER" id="PTHR43004:SF19">
    <property type="entry name" value="BINDING MONOOXYGENASE, PUTATIVE (JCVI)-RELATED"/>
    <property type="match status" value="1"/>
</dbReference>
<keyword evidence="5" id="KW-0503">Monooxygenase</keyword>
<keyword evidence="2" id="KW-0285">Flavoprotein</keyword>
<dbReference type="InterPro" id="IPR036188">
    <property type="entry name" value="FAD/NAD-bd_sf"/>
</dbReference>
<proteinExistence type="predicted"/>
<name>A0A3E0H001_9PSEU</name>
<keyword evidence="3" id="KW-0274">FAD</keyword>
<evidence type="ECO:0000313" key="5">
    <source>
        <dbReference type="EMBL" id="REH34944.1"/>
    </source>
</evidence>
<evidence type="ECO:0000256" key="3">
    <source>
        <dbReference type="ARBA" id="ARBA00022827"/>
    </source>
</evidence>
<feature type="domain" description="FAD-binding" evidence="4">
    <location>
        <begin position="5"/>
        <end position="374"/>
    </location>
</feature>
<comment type="cofactor">
    <cofactor evidence="1">
        <name>FAD</name>
        <dbReference type="ChEBI" id="CHEBI:57692"/>
    </cofactor>
</comment>
<dbReference type="InterPro" id="IPR002938">
    <property type="entry name" value="FAD-bd"/>
</dbReference>
<evidence type="ECO:0000259" key="4">
    <source>
        <dbReference type="Pfam" id="PF01494"/>
    </source>
</evidence>
<evidence type="ECO:0000313" key="6">
    <source>
        <dbReference type="Proteomes" id="UP000256269"/>
    </source>
</evidence>
<evidence type="ECO:0000256" key="1">
    <source>
        <dbReference type="ARBA" id="ARBA00001974"/>
    </source>
</evidence>
<dbReference type="OrthoDB" id="4246007at2"/>
<keyword evidence="5" id="KW-0560">Oxidoreductase</keyword>
<dbReference type="GO" id="GO:0071949">
    <property type="term" value="F:FAD binding"/>
    <property type="evidence" value="ECO:0007669"/>
    <property type="project" value="InterPro"/>
</dbReference>
<dbReference type="Gene3D" id="3.50.50.60">
    <property type="entry name" value="FAD/NAD(P)-binding domain"/>
    <property type="match status" value="1"/>
</dbReference>
<dbReference type="SUPFAM" id="SSF51905">
    <property type="entry name" value="FAD/NAD(P)-binding domain"/>
    <property type="match status" value="1"/>
</dbReference>
<dbReference type="EMBL" id="QUNO01000019">
    <property type="protein sequence ID" value="REH34944.1"/>
    <property type="molecule type" value="Genomic_DNA"/>
</dbReference>
<organism evidence="5 6">
    <name type="scientific">Kutzneria buriramensis</name>
    <dbReference type="NCBI Taxonomy" id="1045776"/>
    <lineage>
        <taxon>Bacteria</taxon>
        <taxon>Bacillati</taxon>
        <taxon>Actinomycetota</taxon>
        <taxon>Actinomycetes</taxon>
        <taxon>Pseudonocardiales</taxon>
        <taxon>Pseudonocardiaceae</taxon>
        <taxon>Kutzneria</taxon>
    </lineage>
</organism>
<gene>
    <name evidence="5" type="ORF">BCF44_119220</name>
</gene>
<dbReference type="GO" id="GO:0016709">
    <property type="term" value="F:oxidoreductase activity, acting on paired donors, with incorporation or reduction of molecular oxygen, NAD(P)H as one donor, and incorporation of one atom of oxygen"/>
    <property type="evidence" value="ECO:0007669"/>
    <property type="project" value="UniProtKB-ARBA"/>
</dbReference>
<sequence length="599" mass="63638">MFDVDVPVLVVGGGGCGLAASIFLSDVGVRHLLVERRESTSALPRAHYLNQRTMEIFRQHGIADDVYEIGAPLANMSEVVWRTSLAGDGPLDARDLYRIDAFGGRSTAGPYAADSACPSTNLPQHRLEPLLRLHAEDRAPGGVRFNHILDEFTQDENGVTARVTDRSTGETGTVRARYLIAADGGRGIGGALGVPMDGDAGGFTIISVHFSADLSRWWSGDSALMTNFVSPEGGLISAYAMVAAGPSWGLASEEWALHFNLPPGGTVDLSTEAVAARVRELLKLPELSLRIHHVSEYLPEAVVARSFRVGRVFLAGDAAHRQPPATGLGLNTAIQDAHNLAWKLAAVLGGQADDALLDTYEAERLPAAHQNVAWAMSCFLNHGVLHACLGAMPGLPAEARAANFRELLSDTPMGETRRARAREVFGTQRTEYQAHDIEIGFAYPTGAIVPDGSQPPPRDPMGTTYHPVARPGHRLPHAWLTCDDVRVSSHDLVGNQGGFALLTGPLADEWTVAAKAAADAHGVALSVVPIGTDPATAGWRQADGSWSAVSGIGDGGAVLVRPDNHVAWRSPQGSDHAAEELDAVFRRILGHTPAPGERS</sequence>
<evidence type="ECO:0000256" key="2">
    <source>
        <dbReference type="ARBA" id="ARBA00022630"/>
    </source>
</evidence>